<dbReference type="PROSITE" id="PS51257">
    <property type="entry name" value="PROKAR_LIPOPROTEIN"/>
    <property type="match status" value="1"/>
</dbReference>
<keyword evidence="2" id="KW-0732">Signal</keyword>
<proteinExistence type="predicted"/>
<keyword evidence="4" id="KW-1185">Reference proteome</keyword>
<feature type="transmembrane region" description="Helical" evidence="1">
    <location>
        <begin position="194"/>
        <end position="213"/>
    </location>
</feature>
<feature type="transmembrane region" description="Helical" evidence="1">
    <location>
        <begin position="220"/>
        <end position="243"/>
    </location>
</feature>
<organism evidence="3 4">
    <name type="scientific">Noviherbaspirillum humi</name>
    <dbReference type="NCBI Taxonomy" id="1688639"/>
    <lineage>
        <taxon>Bacteria</taxon>
        <taxon>Pseudomonadati</taxon>
        <taxon>Pseudomonadota</taxon>
        <taxon>Betaproteobacteria</taxon>
        <taxon>Burkholderiales</taxon>
        <taxon>Oxalobacteraceae</taxon>
        <taxon>Noviherbaspirillum</taxon>
    </lineage>
</organism>
<evidence type="ECO:0000256" key="2">
    <source>
        <dbReference type="SAM" id="SignalP"/>
    </source>
</evidence>
<evidence type="ECO:0000256" key="1">
    <source>
        <dbReference type="SAM" id="Phobius"/>
    </source>
</evidence>
<feature type="transmembrane region" description="Helical" evidence="1">
    <location>
        <begin position="340"/>
        <end position="363"/>
    </location>
</feature>
<feature type="transmembrane region" description="Helical" evidence="1">
    <location>
        <begin position="311"/>
        <end position="328"/>
    </location>
</feature>
<dbReference type="GO" id="GO:0016301">
    <property type="term" value="F:kinase activity"/>
    <property type="evidence" value="ECO:0007669"/>
    <property type="project" value="UniProtKB-KW"/>
</dbReference>
<evidence type="ECO:0000313" key="4">
    <source>
        <dbReference type="Proteomes" id="UP000198284"/>
    </source>
</evidence>
<reference evidence="3 4" key="1">
    <citation type="submission" date="2017-06" db="EMBL/GenBank/DDBJ databases">
        <authorList>
            <person name="Kim H.J."/>
            <person name="Triplett B.A."/>
        </authorList>
    </citation>
    <scope>NUCLEOTIDE SEQUENCE [LARGE SCALE GENOMIC DNA]</scope>
    <source>
        <strain evidence="3 4">U15</strain>
    </source>
</reference>
<feature type="signal peptide" evidence="2">
    <location>
        <begin position="1"/>
        <end position="37"/>
    </location>
</feature>
<keyword evidence="3" id="KW-0418">Kinase</keyword>
<gene>
    <name evidence="3" type="ORF">SAMN06265795_1089</name>
</gene>
<protein>
    <submittedName>
        <fullName evidence="3">Signal transduction histidine kinase</fullName>
    </submittedName>
</protein>
<feature type="transmembrane region" description="Helical" evidence="1">
    <location>
        <begin position="369"/>
        <end position="387"/>
    </location>
</feature>
<keyword evidence="1" id="KW-0472">Membrane</keyword>
<sequence>MLFHRARHHVRALSAFLVCRLLACFMLSLAACLPLHAAETAPIRIGAGLLIQSDAALPPTGTPNWRAAALPYRQPRPADAGLQTYWFLAPFRLVDSGDSPSSVVFSSLPNGGKIYINGALAADLGTSTPQVWSRRLRPFMINVAPGVLRQGSNTIAIRFAVHDPFVALGEIRLGPRAALQETFDTVHFWKIGSYQYTNTLCFFMGAFALVFWLRRRAERAHLYFGICALLWGLRTVVAFIPQFPAEYWPLWRTTCYLTTGAFLVCIILAPLRLVGFRSRLLDRVLLAHWILGVAAFALFGKRLQLFIDTAWHAAFLPFAFFMFWQVALNAWRKPSTTHVAMLLTAIGVIGLSLHDLIAMNGWFGTAPVFLLHVGVPALLLAMLCSIMDRLLLSLEATENVNDRLTALAHQREKELLLQYEKQKQLAYQHAANHERQRIMQEMHDGLGAKLVEARELAVDLDAPGAGVAPVLEEALDEMRMVIGSLASSNPDLVAALGEFRYRLIARLTRAGGKLSWRTENLPDCLLVNPYNGMHVLSVLNDAVNSFIRAGAARPLSICIIHQPEWLELQIQGSEHPVSSIVPGISAAVQQRMERRAEAMNATLTLQPGGTGCRLQWRLPAEPAQQQAVA</sequence>
<keyword evidence="3" id="KW-0808">Transferase</keyword>
<keyword evidence="1" id="KW-0812">Transmembrane</keyword>
<feature type="chain" id="PRO_5012986468" evidence="2">
    <location>
        <begin position="38"/>
        <end position="629"/>
    </location>
</feature>
<feature type="transmembrane region" description="Helical" evidence="1">
    <location>
        <begin position="249"/>
        <end position="268"/>
    </location>
</feature>
<keyword evidence="1" id="KW-1133">Transmembrane helix</keyword>
<name>A0A239HYB8_9BURK</name>
<dbReference type="AlphaFoldDB" id="A0A239HYB8"/>
<dbReference type="Proteomes" id="UP000198284">
    <property type="component" value="Unassembled WGS sequence"/>
</dbReference>
<dbReference type="EMBL" id="FZOT01000008">
    <property type="protein sequence ID" value="SNS86219.1"/>
    <property type="molecule type" value="Genomic_DNA"/>
</dbReference>
<feature type="transmembrane region" description="Helical" evidence="1">
    <location>
        <begin position="280"/>
        <end position="299"/>
    </location>
</feature>
<evidence type="ECO:0000313" key="3">
    <source>
        <dbReference type="EMBL" id="SNS86219.1"/>
    </source>
</evidence>
<accession>A0A239HYB8</accession>